<reference evidence="3" key="2">
    <citation type="submission" date="2025-08" db="UniProtKB">
        <authorList>
            <consortium name="Ensembl"/>
        </authorList>
    </citation>
    <scope>IDENTIFICATION</scope>
</reference>
<dbReference type="Ensembl" id="ENSDCDT00010044087.1">
    <property type="protein sequence ID" value="ENSDCDP00010035319.1"/>
    <property type="gene ID" value="ENSDCDG00010022800.1"/>
</dbReference>
<dbReference type="Proteomes" id="UP000694580">
    <property type="component" value="Chromosome 16"/>
</dbReference>
<sequence>MGGSQEAGSQPITTRPPQKLDKARVMFVSVGTQTNYEDAKLVASDDTQTRTAKNNKLIPFSLTIWNSSFQEPRPSESEIETDGVDIGWLQTGESVEDLFDDSGEEDEAHLSELEASGYALEHSLLVEPVLGNENTSEGETVTITLPNSMIHCQVCGEVPGGPMKAQEHFVKFHRDVPVVFSCGKCGKGDQNPRSILSHHAKCKSGAPQTSPARGHECTLCGQSFGTITMVTTIEIERLRQLEVTYKGARTINKLIATELGNKIPSEIAESLKRETARLYGPAQEDGEDEVTTALRRWAIGNEPIEKTVEKVTAELLSETVSSCDKKTHYLREKRDKVRTYTSYEWMKRRARSRALFGRYQCQYFKNRARLAALILDGNVTSKCQIPASEVHDVYKKKWESSTQYGGLGSFTLGGCADNSVFEGLITAEEVGENLAAMNRTSATGPDKMNWKDVKDLCDGSTVVDLYNAWWATGKIPVAVKQCRSILLPKRADQEQLMEIGNWRPITIGSMLLRLFSRILTKRLARACPLNPRQRGFIQSPGCSENLMVLKSIMEQAKRERKHLAVVFIDVAKAFDSVSHNHIVDVLRRRGLDSHVIGVIQNSYEDCHTSIEVGGTKTPEISIRTGVKQGNPMSPLLFNLAIDPLLATLETHGVGFQTEGGKIAALAFADDLVLLSDGWEGMSHNLSILEKFCNLTGLTVQAKKCHGFMITPTHDSYTVNNCQPWSIERAELHMVGPEESEKYLGVRIGPWTGISKPDTESQLQTWIQKIDEAPLKPSQKVVILNDYALPRLIYRADHAEETSVRLARLDGLVKRAVKACLRLPHSTCDGLLYSWRRDGGMGLLKLADSVPSIQVRRIQRVAHSEDPTIRQLMSSAKAQKGFERAWKRAGGAPDTAPALTDPYTPSVSPEHVDCLTTPQKVNYPVPRDWRKDEYEYWCRLPVQGMGTVCFGNDNISNHWLRNHRGFRERHYIAALQLRANVYPTRESLNRGISGALLHCRKCSSKYESCSHILGQCPAVQAARIARHNKICDILVDEVKRLGWETHKEPRLYTTKGELRKPDIIFVREDVAIVIDVTVRWEFDSHSLAKAASEKVVYYQSLEQQVRDYTDTQTVHFFGFPVGERGKWHSPNNVVLQLLGVTKGRMKALGRLVARRALLYSLDMLVMFGGGTYSEQT</sequence>
<organism evidence="3 4">
    <name type="scientific">Denticeps clupeoides</name>
    <name type="common">denticle herring</name>
    <dbReference type="NCBI Taxonomy" id="299321"/>
    <lineage>
        <taxon>Eukaryota</taxon>
        <taxon>Metazoa</taxon>
        <taxon>Chordata</taxon>
        <taxon>Craniata</taxon>
        <taxon>Vertebrata</taxon>
        <taxon>Euteleostomi</taxon>
        <taxon>Actinopterygii</taxon>
        <taxon>Neopterygii</taxon>
        <taxon>Teleostei</taxon>
        <taxon>Clupei</taxon>
        <taxon>Clupeiformes</taxon>
        <taxon>Denticipitoidei</taxon>
        <taxon>Denticipitidae</taxon>
        <taxon>Denticeps</taxon>
    </lineage>
</organism>
<dbReference type="CDD" id="cd01650">
    <property type="entry name" value="RT_nLTR_like"/>
    <property type="match status" value="1"/>
</dbReference>
<evidence type="ECO:0000259" key="2">
    <source>
        <dbReference type="PROSITE" id="PS50878"/>
    </source>
</evidence>
<evidence type="ECO:0000256" key="1">
    <source>
        <dbReference type="SAM" id="MobiDB-lite"/>
    </source>
</evidence>
<dbReference type="PROSITE" id="PS50878">
    <property type="entry name" value="RT_POL"/>
    <property type="match status" value="1"/>
</dbReference>
<accession>A0AAY4CRI0</accession>
<evidence type="ECO:0000313" key="3">
    <source>
        <dbReference type="Ensembl" id="ENSDCDP00010035319.1"/>
    </source>
</evidence>
<feature type="domain" description="Reverse transcriptase" evidence="2">
    <location>
        <begin position="468"/>
        <end position="747"/>
    </location>
</feature>
<dbReference type="AlphaFoldDB" id="A0AAY4CRI0"/>
<reference evidence="3" key="3">
    <citation type="submission" date="2025-09" db="UniProtKB">
        <authorList>
            <consortium name="Ensembl"/>
        </authorList>
    </citation>
    <scope>IDENTIFICATION</scope>
</reference>
<evidence type="ECO:0000313" key="4">
    <source>
        <dbReference type="Proteomes" id="UP000694580"/>
    </source>
</evidence>
<feature type="region of interest" description="Disordered" evidence="1">
    <location>
        <begin position="1"/>
        <end position="20"/>
    </location>
</feature>
<gene>
    <name evidence="3" type="primary">EEF2</name>
</gene>
<dbReference type="SUPFAM" id="SSF56672">
    <property type="entry name" value="DNA/RNA polymerases"/>
    <property type="match status" value="1"/>
</dbReference>
<name>A0AAY4CRI0_9TELE</name>
<dbReference type="InterPro" id="IPR043502">
    <property type="entry name" value="DNA/RNA_pol_sf"/>
</dbReference>
<reference evidence="3 4" key="1">
    <citation type="submission" date="2020-06" db="EMBL/GenBank/DDBJ databases">
        <authorList>
            <consortium name="Wellcome Sanger Institute Data Sharing"/>
        </authorList>
    </citation>
    <scope>NUCLEOTIDE SEQUENCE [LARGE SCALE GENOMIC DNA]</scope>
</reference>
<dbReference type="InterPro" id="IPR000477">
    <property type="entry name" value="RT_dom"/>
</dbReference>
<protein>
    <recommendedName>
        <fullName evidence="2">Reverse transcriptase domain-containing protein</fullName>
    </recommendedName>
</protein>
<dbReference type="PANTHER" id="PTHR19446">
    <property type="entry name" value="REVERSE TRANSCRIPTASES"/>
    <property type="match status" value="1"/>
</dbReference>
<feature type="compositionally biased region" description="Polar residues" evidence="1">
    <location>
        <begin position="1"/>
        <end position="16"/>
    </location>
</feature>
<proteinExistence type="predicted"/>
<dbReference type="Pfam" id="PF00078">
    <property type="entry name" value="RVT_1"/>
    <property type="match status" value="1"/>
</dbReference>
<keyword evidence="4" id="KW-1185">Reference proteome</keyword>
<dbReference type="GeneTree" id="ENSGT00400000024060"/>